<dbReference type="Gene3D" id="3.30.800.10">
    <property type="entry name" value="Phosphatidylinositol Phosphate Kinase II Beta"/>
    <property type="match status" value="1"/>
</dbReference>
<dbReference type="GO" id="GO:0046488">
    <property type="term" value="P:phosphatidylinositol metabolic process"/>
    <property type="evidence" value="ECO:0007669"/>
    <property type="project" value="UniProtKB-UniRule"/>
</dbReference>
<comment type="subcellular location">
    <subcellularLocation>
        <location evidence="1">Cytoplasm</location>
    </subcellularLocation>
</comment>
<keyword evidence="3" id="KW-0963">Cytoplasm</keyword>
<dbReference type="InterPro" id="IPR006139">
    <property type="entry name" value="D-isomer_2_OHA_DH_cat_dom"/>
</dbReference>
<evidence type="ECO:0000256" key="6">
    <source>
        <dbReference type="SAM" id="MobiDB-lite"/>
    </source>
</evidence>
<dbReference type="OrthoDB" id="416009at2759"/>
<evidence type="ECO:0000256" key="5">
    <source>
        <dbReference type="PROSITE-ProRule" id="PRU00781"/>
    </source>
</evidence>
<keyword evidence="5" id="KW-0418">Kinase</keyword>
<dbReference type="GO" id="GO:0009073">
    <property type="term" value="P:aromatic amino acid family biosynthetic process"/>
    <property type="evidence" value="ECO:0007669"/>
    <property type="project" value="InterPro"/>
</dbReference>
<feature type="transmembrane region" description="Helical" evidence="7">
    <location>
        <begin position="863"/>
        <end position="885"/>
    </location>
</feature>
<dbReference type="SUPFAM" id="SSF56104">
    <property type="entry name" value="SAICAR synthase-like"/>
    <property type="match status" value="1"/>
</dbReference>
<dbReference type="SUPFAM" id="SSF48600">
    <property type="entry name" value="Chorismate mutase II"/>
    <property type="match status" value="1"/>
</dbReference>
<dbReference type="EMBL" id="CAJNDS010000184">
    <property type="protein sequence ID" value="CAE7023947.1"/>
    <property type="molecule type" value="Genomic_DNA"/>
</dbReference>
<keyword evidence="7" id="KW-0472">Membrane</keyword>
<dbReference type="InterPro" id="IPR027484">
    <property type="entry name" value="PInositol-4-P-5-kinase_N"/>
</dbReference>
<evidence type="ECO:0000313" key="9">
    <source>
        <dbReference type="EMBL" id="CAE7023947.1"/>
    </source>
</evidence>
<comment type="caution">
    <text evidence="9">The sequence shown here is derived from an EMBL/GenBank/DDBJ whole genome shotgun (WGS) entry which is preliminary data.</text>
</comment>
<keyword evidence="5" id="KW-0067">ATP-binding</keyword>
<feature type="transmembrane region" description="Helical" evidence="7">
    <location>
        <begin position="920"/>
        <end position="942"/>
    </location>
</feature>
<dbReference type="Pfam" id="PF02826">
    <property type="entry name" value="2-Hacid_dh_C"/>
    <property type="match status" value="1"/>
</dbReference>
<evidence type="ECO:0000259" key="8">
    <source>
        <dbReference type="PROSITE" id="PS51455"/>
    </source>
</evidence>
<evidence type="ECO:0000256" key="1">
    <source>
        <dbReference type="ARBA" id="ARBA00004496"/>
    </source>
</evidence>
<reference evidence="9" key="1">
    <citation type="submission" date="2021-02" db="EMBL/GenBank/DDBJ databases">
        <authorList>
            <person name="Dougan E. K."/>
            <person name="Rhodes N."/>
            <person name="Thang M."/>
            <person name="Chan C."/>
        </authorList>
    </citation>
    <scope>NUCLEOTIDE SEQUENCE</scope>
</reference>
<evidence type="ECO:0000256" key="3">
    <source>
        <dbReference type="ARBA" id="ARBA00022490"/>
    </source>
</evidence>
<keyword evidence="4" id="KW-0413">Isomerase</keyword>
<dbReference type="PANTHER" id="PTHR21145:SF12">
    <property type="entry name" value="CHORISMATE MUTASE"/>
    <property type="match status" value="1"/>
</dbReference>
<dbReference type="Gene3D" id="3.40.50.720">
    <property type="entry name" value="NAD(P)-binding Rossmann-like Domain"/>
    <property type="match status" value="2"/>
</dbReference>
<feature type="transmembrane region" description="Helical" evidence="7">
    <location>
        <begin position="742"/>
        <end position="760"/>
    </location>
</feature>
<dbReference type="NCBIfam" id="TIGR01802">
    <property type="entry name" value="CM_pl-yst"/>
    <property type="match status" value="1"/>
</dbReference>
<feature type="domain" description="PIPK" evidence="8">
    <location>
        <begin position="1086"/>
        <end position="1412"/>
    </location>
</feature>
<feature type="compositionally biased region" description="Basic and acidic residues" evidence="6">
    <location>
        <begin position="1536"/>
        <end position="1545"/>
    </location>
</feature>
<evidence type="ECO:0000256" key="4">
    <source>
        <dbReference type="ARBA" id="ARBA00023235"/>
    </source>
</evidence>
<dbReference type="GO" id="GO:0004106">
    <property type="term" value="F:chorismate mutase activity"/>
    <property type="evidence" value="ECO:0007669"/>
    <property type="project" value="UniProtKB-EC"/>
</dbReference>
<dbReference type="GO" id="GO:0005524">
    <property type="term" value="F:ATP binding"/>
    <property type="evidence" value="ECO:0007669"/>
    <property type="project" value="UniProtKB-UniRule"/>
</dbReference>
<dbReference type="GO" id="GO:0052742">
    <property type="term" value="F:phosphatidylinositol kinase activity"/>
    <property type="evidence" value="ECO:0007669"/>
    <property type="project" value="InterPro"/>
</dbReference>
<dbReference type="Pfam" id="PF00389">
    <property type="entry name" value="2-Hacid_dh"/>
    <property type="match status" value="1"/>
</dbReference>
<dbReference type="SMART" id="SM00330">
    <property type="entry name" value="PIPKc"/>
    <property type="match status" value="1"/>
</dbReference>
<sequence length="1579" mass="174789">MAGEAGKARTVLLATEKAFAAAAVEKIESVVKEANYTLKKLENYKSKDDLLAAVADVDAMIIRSDIVDQAVLDKAGKLKIVVRAGAGYDNIDLKACEAKSITAMNTPGQNANAVAELVFGMMIVSARNNFDGTSGFELVNREIAFYGFGAVARAVHKLAQGFGMKSFAYDPYIPADKIKEMGAEPVSSVAGLFEHQYVSLHVPLTDETKASINKELLMKMPKGGSLINTARTEVVHEADMIEVLKTRPDFCYLCDVAPKDIEPYKAAVGDKYGKRLIFTKKKMGAQTAEANDNAGVAAANQIVGFFEKGETRFSLKGPEAQQIEDVQMGTKDGLLIVHFRAHRPGHSNTAGGCEPVEHFSYQAGTNKNQAAHPDIQTEISFVQSSWSERAFPCLELKCRLGQGGEPRRSSGGESLFANAGPDISEIRLFRLQFQRSKKCVDQALDLNNIRSVLQRMEDSIIFSLIERSQYRVNNAVYEPDYKPLGKFKLHQLKSSGSNGCLGDWFIYQTECLHSQVKRYEHPTEFSFFSPLPEPSLGQTGSGTSSGASEEETVLAPVPPEAVVNGKLLEIYRTKMVPSLCEEGDDGNYGSTAVQDVHVLQTISTRIYYGLFVAESKFRSERKKATELIKARDEDGLMAFITKPEVEKRNVQRVILKAKAFSKNIDGQEGAGGENTTYKVNPEYVGTVFEDYIMPLTKEVEVAYLLARLDQTERPGPEQATANDRVYCVVRDRKRFGKVKEDIAGYTVCSFAYALSSWLWLFHKFESAWSKEDFNAKEVSIIWSQAQTWQEISSRKLLRLRFSSGAEVAEPGSRICSATHAIRNCCFFAVPWLEFFGYGSYLWNIMWLLDLARFTLQPLAPEKLLGIPLIALYHTITWLLAALVAFDADGSRLLTSVCREARIVMMPCILRRQTMEGDLPWFQIVGFAVIGVAFAIMAFRYVTAGQLLGTAARRSQEGQNLLQAVRRYLRKQWLHFASLVMCSILILIDTTRDCKEDSISYLTSVVFAGLGLFLGLDRLVALWRQEEPSPLRESLATESTEMASPSRLTMRHHSSTSSRIHHTMSGSIQGAEGYRLLDFSGLLEQLIQYLRDEELQLGQQLRLLGQGLDLKQAAEAQTAILRSSACLDDNPEMQWDWTITGSSDTTLTVIAPRSFAYLRRLCSLDGQKLLAELLRTNVSDLRRAAKSGCSLLLSADSTTFVLKTISRSEVKQLRAMLGPYRKHLEQNANSMLCRIYGCFSFKNSLGYFLHAVLMDCLTGLPASISDRHPEVAEACAPCVFDIKSEFQDGGFRSSFPSGFPCSGSTWQHTFEEDLSFLASLGLVDYSVLLSVWQLPDELGNDLANTSLPNGMNLQREKSTGMGIIDFLVHWDVRKRTESALKRTCLHPRHTERVTIMDPDMLRPLPAAPFCAKHVTVLLARFDCLDGCAADVLSLAGVMRPPYTTAVQQLRGICDLDLTTLQARRLLALLARSGGRHGLVRPLATTGACGSRTGSMPPPNRQWVPSRTGSQAPTPSDRRSLSPMGYASGHSGPVQMTRGERRTRSREPPSLAWSPQPDGLGGVCSVRGTPSAPCRSVQMRF</sequence>
<accession>A0A812I5W8</accession>
<name>A0A812I5W8_9DINO</name>
<keyword evidence="5" id="KW-0547">Nucleotide-binding</keyword>
<dbReference type="GO" id="GO:0046417">
    <property type="term" value="P:chorismate metabolic process"/>
    <property type="evidence" value="ECO:0007669"/>
    <property type="project" value="InterPro"/>
</dbReference>
<evidence type="ECO:0000256" key="2">
    <source>
        <dbReference type="ARBA" id="ARBA00012404"/>
    </source>
</evidence>
<organism evidence="9 10">
    <name type="scientific">Symbiodinium natans</name>
    <dbReference type="NCBI Taxonomy" id="878477"/>
    <lineage>
        <taxon>Eukaryota</taxon>
        <taxon>Sar</taxon>
        <taxon>Alveolata</taxon>
        <taxon>Dinophyceae</taxon>
        <taxon>Suessiales</taxon>
        <taxon>Symbiodiniaceae</taxon>
        <taxon>Symbiodinium</taxon>
    </lineage>
</organism>
<gene>
    <name evidence="9" type="primary">CM1</name>
    <name evidence="9" type="ORF">SNAT2548_LOCUS3048</name>
</gene>
<dbReference type="PANTHER" id="PTHR21145">
    <property type="entry name" value="CHORISMATE MUTASE"/>
    <property type="match status" value="1"/>
</dbReference>
<dbReference type="Proteomes" id="UP000604046">
    <property type="component" value="Unassembled WGS sequence"/>
</dbReference>
<evidence type="ECO:0000256" key="7">
    <source>
        <dbReference type="SAM" id="Phobius"/>
    </source>
</evidence>
<dbReference type="SUPFAM" id="SSF52283">
    <property type="entry name" value="Formate/glycerate dehydrogenase catalytic domain-like"/>
    <property type="match status" value="1"/>
</dbReference>
<feature type="transmembrane region" description="Helical" evidence="7">
    <location>
        <begin position="834"/>
        <end position="851"/>
    </location>
</feature>
<dbReference type="InterPro" id="IPR036291">
    <property type="entry name" value="NAD(P)-bd_dom_sf"/>
</dbReference>
<feature type="region of interest" description="Disordered" evidence="6">
    <location>
        <begin position="1481"/>
        <end position="1579"/>
    </location>
</feature>
<keyword evidence="7" id="KW-1133">Transmembrane helix</keyword>
<dbReference type="InterPro" id="IPR037039">
    <property type="entry name" value="CM_AroQ_sf_eucaryotic"/>
</dbReference>
<dbReference type="UniPathway" id="UPA00120">
    <property type="reaction ID" value="UER00203"/>
</dbReference>
<dbReference type="InterPro" id="IPR008238">
    <property type="entry name" value="Chorismate_mutase_AroQ_euk"/>
</dbReference>
<dbReference type="Pfam" id="PF01504">
    <property type="entry name" value="PIP5K"/>
    <property type="match status" value="1"/>
</dbReference>
<feature type="compositionally biased region" description="Polar residues" evidence="6">
    <location>
        <begin position="1501"/>
        <end position="1512"/>
    </location>
</feature>
<dbReference type="GO" id="GO:0051287">
    <property type="term" value="F:NAD binding"/>
    <property type="evidence" value="ECO:0007669"/>
    <property type="project" value="InterPro"/>
</dbReference>
<dbReference type="EC" id="5.4.99.5" evidence="2"/>
<dbReference type="Gene3D" id="3.30.810.10">
    <property type="entry name" value="2-Layer Sandwich"/>
    <property type="match status" value="1"/>
</dbReference>
<dbReference type="InterPro" id="IPR006140">
    <property type="entry name" value="D-isomer_DH_NAD-bd"/>
</dbReference>
<dbReference type="PROSITE" id="PS51169">
    <property type="entry name" value="CHORISMATE_MUT_3"/>
    <property type="match status" value="1"/>
</dbReference>
<evidence type="ECO:0000313" key="10">
    <source>
        <dbReference type="Proteomes" id="UP000604046"/>
    </source>
</evidence>
<dbReference type="SUPFAM" id="SSF51735">
    <property type="entry name" value="NAD(P)-binding Rossmann-fold domains"/>
    <property type="match status" value="1"/>
</dbReference>
<dbReference type="Gene3D" id="1.10.590.10">
    <property type="entry name" value="Chorismate mutase, AroQ class superfamily, eukaryotic"/>
    <property type="match status" value="1"/>
</dbReference>
<keyword evidence="7" id="KW-0812">Transmembrane</keyword>
<dbReference type="PROSITE" id="PS51455">
    <property type="entry name" value="PIPK"/>
    <property type="match status" value="1"/>
</dbReference>
<dbReference type="InterPro" id="IPR002498">
    <property type="entry name" value="PInositol-4-P-4/5-kinase_core"/>
</dbReference>
<dbReference type="InterPro" id="IPR036263">
    <property type="entry name" value="Chorismate_II_sf"/>
</dbReference>
<proteinExistence type="predicted"/>
<dbReference type="GO" id="GO:0016616">
    <property type="term" value="F:oxidoreductase activity, acting on the CH-OH group of donors, NAD or NADP as acceptor"/>
    <property type="evidence" value="ECO:0007669"/>
    <property type="project" value="InterPro"/>
</dbReference>
<keyword evidence="5" id="KW-0808">Transferase</keyword>
<dbReference type="GO" id="GO:0005737">
    <property type="term" value="C:cytoplasm"/>
    <property type="evidence" value="ECO:0007669"/>
    <property type="project" value="UniProtKB-SubCell"/>
</dbReference>
<protein>
    <recommendedName>
        <fullName evidence="2">chorismate mutase</fullName>
        <ecNumber evidence="2">5.4.99.5</ecNumber>
    </recommendedName>
</protein>
<dbReference type="InterPro" id="IPR027483">
    <property type="entry name" value="PInositol-4-P-4/5-kinase_C_sf"/>
</dbReference>
<keyword evidence="10" id="KW-1185">Reference proteome</keyword>